<accession>E7D189</accession>
<evidence type="ECO:0000313" key="2">
    <source>
        <dbReference type="EMBL" id="ADV40133.1"/>
    </source>
</evidence>
<organism evidence="2">
    <name type="scientific">Latrodectus hesperus</name>
    <name type="common">Western black widow spider</name>
    <dbReference type="NCBI Taxonomy" id="256737"/>
    <lineage>
        <taxon>Eukaryota</taxon>
        <taxon>Metazoa</taxon>
        <taxon>Ecdysozoa</taxon>
        <taxon>Arthropoda</taxon>
        <taxon>Chelicerata</taxon>
        <taxon>Arachnida</taxon>
        <taxon>Araneae</taxon>
        <taxon>Araneomorphae</taxon>
        <taxon>Entelegynae</taxon>
        <taxon>Araneoidea</taxon>
        <taxon>Theridiidae</taxon>
        <taxon>Latrodectus</taxon>
    </lineage>
</organism>
<protein>
    <submittedName>
        <fullName evidence="2">RNA-dependent RNA polymerase</fullName>
    </submittedName>
</protein>
<dbReference type="Pfam" id="PF00680">
    <property type="entry name" value="RdRP_1"/>
    <property type="match status" value="1"/>
</dbReference>
<dbReference type="SUPFAM" id="SSF56672">
    <property type="entry name" value="DNA/RNA polymerases"/>
    <property type="match status" value="1"/>
</dbReference>
<dbReference type="AlphaFoldDB" id="E7D189"/>
<feature type="non-terminal residue" evidence="2">
    <location>
        <position position="244"/>
    </location>
</feature>
<name>E7D189_LATHE</name>
<sequence length="244" mass="28461">ARGKPQRVCPGLIDRITAIRGIEGVEGYDPLEWNSSEGFPFVAMRPTGAKNKKWLFEFDELNRPYKIHPMLERTMDRKWSLRCNNIVPETVFTDCLKDCTVAKEKVLQPGKTRIFSISPVDFTIQQRQCTLDFTVAYMACRRDLEHMIGINPDSMEWSRLARDLIEVGDDVLTGDYSKFGDTIPPIFIHNIFQIIIKWYKRYGEISPEHQQNLEIMAHEIGNSTHLMFNFIYKGRMWPTLWVIV</sequence>
<dbReference type="GO" id="GO:0071897">
    <property type="term" value="P:DNA biosynthetic process"/>
    <property type="evidence" value="ECO:0007669"/>
    <property type="project" value="UniProtKB-ARBA"/>
</dbReference>
<evidence type="ECO:0000259" key="1">
    <source>
        <dbReference type="Pfam" id="PF00680"/>
    </source>
</evidence>
<dbReference type="InterPro" id="IPR001205">
    <property type="entry name" value="RNA-dir_pol_C"/>
</dbReference>
<dbReference type="CDD" id="cd23169">
    <property type="entry name" value="ps-ssRNAv-Picornavirales"/>
    <property type="match status" value="1"/>
</dbReference>
<proteinExistence type="evidence at transcript level"/>
<dbReference type="GO" id="GO:0006351">
    <property type="term" value="P:DNA-templated transcription"/>
    <property type="evidence" value="ECO:0007669"/>
    <property type="project" value="InterPro"/>
</dbReference>
<keyword evidence="2" id="KW-0696">RNA-directed RNA polymerase</keyword>
<keyword evidence="2" id="KW-0808">Transferase</keyword>
<dbReference type="GO" id="GO:0003968">
    <property type="term" value="F:RNA-directed RNA polymerase activity"/>
    <property type="evidence" value="ECO:0007669"/>
    <property type="project" value="UniProtKB-KW"/>
</dbReference>
<dbReference type="GO" id="GO:0003723">
    <property type="term" value="F:RNA binding"/>
    <property type="evidence" value="ECO:0007669"/>
    <property type="project" value="InterPro"/>
</dbReference>
<dbReference type="InterPro" id="IPR043502">
    <property type="entry name" value="DNA/RNA_pol_sf"/>
</dbReference>
<feature type="non-terminal residue" evidence="2">
    <location>
        <position position="1"/>
    </location>
</feature>
<keyword evidence="2" id="KW-0548">Nucleotidyltransferase</keyword>
<dbReference type="EMBL" id="HQ005837">
    <property type="protein sequence ID" value="ADV40133.1"/>
    <property type="molecule type" value="mRNA"/>
</dbReference>
<reference evidence="2" key="1">
    <citation type="submission" date="2010-07" db="EMBL/GenBank/DDBJ databases">
        <title>Identification of Proteins Involved in Black Widow Spider Wrapping Silk Fibers.</title>
        <authorList>
            <person name="Nguyen A."/>
            <person name="Verduzco A."/>
            <person name="Vierra C."/>
        </authorList>
    </citation>
    <scope>NUCLEOTIDE SEQUENCE</scope>
</reference>
<feature type="domain" description="RNA-directed RNA polymerase C-terminal" evidence="1">
    <location>
        <begin position="15"/>
        <end position="229"/>
    </location>
</feature>